<feature type="compositionally biased region" description="Basic and acidic residues" evidence="1">
    <location>
        <begin position="440"/>
        <end position="449"/>
    </location>
</feature>
<dbReference type="AlphaFoldDB" id="A0A6A6VD42"/>
<evidence type="ECO:0000259" key="2">
    <source>
        <dbReference type="PROSITE" id="PS50181"/>
    </source>
</evidence>
<dbReference type="InterPro" id="IPR001810">
    <property type="entry name" value="F-box_dom"/>
</dbReference>
<feature type="region of interest" description="Disordered" evidence="1">
    <location>
        <begin position="427"/>
        <end position="456"/>
    </location>
</feature>
<feature type="domain" description="F-box" evidence="2">
    <location>
        <begin position="1"/>
        <end position="50"/>
    </location>
</feature>
<dbReference type="SUPFAM" id="SSF81383">
    <property type="entry name" value="F-box domain"/>
    <property type="match status" value="1"/>
</dbReference>
<dbReference type="SMART" id="SM00256">
    <property type="entry name" value="FBOX"/>
    <property type="match status" value="1"/>
</dbReference>
<dbReference type="PROSITE" id="PS50181">
    <property type="entry name" value="FBOX"/>
    <property type="match status" value="1"/>
</dbReference>
<dbReference type="EMBL" id="MU006570">
    <property type="protein sequence ID" value="KAF2748093.1"/>
    <property type="molecule type" value="Genomic_DNA"/>
</dbReference>
<sequence>MASFHTVPTEILKEICLRLPPSDLVNVSLVCQKLRFIAQEALCEPLNVPLHARPDAFELLLRTLIDHKDTLAKRIGRVNITSLNAKAVNPKLIDRYYEFARASQAPEAPDCCLALEDCINRPPHERAIETLVTMLATIAPNFKVLECGVRPLLWEDIPVPTATQLASMQVVGKPFRPSLMRVLTNKLTAIKIKDPKPHLPHTHNIILRPFKKLTRLSVPIDIFIWRNRAIRNLTTSLPESVESLEIRGCNLFLSRFLLGLFRFKARNSTQLPAPRLKRLAFGFDHLCLRSGIIAATEGVPDWIKIMTDSVRALHVHGTSTTAFVNTYTSCKSESGSSTPSLTTRHYTASELSEELECAARLSLEELVAALNRDVSYSEMVARDDQGRPRRRSQHEIKLLYRFPRMPLAIFTSRNFKSETYSRVRMFGGMPSAKKKTPKTPKPDSAHSPKEPQLPSSVDGLVAALGMVGSVEKESQLSSSLTSFEKFAMSFQPGKSSTVETSTVMPPVSTSTCITTTFQAKAHYSTTLPTRITDLESEPRLLSTSPALPETYRSFEPSAWLDVNFFPTSSDLPLSFQKCTLKKAKRTHAAAGTREGNATCVKFPPSKRPASRTL</sequence>
<gene>
    <name evidence="3" type="ORF">M011DRAFT_476720</name>
</gene>
<evidence type="ECO:0000313" key="3">
    <source>
        <dbReference type="EMBL" id="KAF2748093.1"/>
    </source>
</evidence>
<organism evidence="3 4">
    <name type="scientific">Sporormia fimetaria CBS 119925</name>
    <dbReference type="NCBI Taxonomy" id="1340428"/>
    <lineage>
        <taxon>Eukaryota</taxon>
        <taxon>Fungi</taxon>
        <taxon>Dikarya</taxon>
        <taxon>Ascomycota</taxon>
        <taxon>Pezizomycotina</taxon>
        <taxon>Dothideomycetes</taxon>
        <taxon>Pleosporomycetidae</taxon>
        <taxon>Pleosporales</taxon>
        <taxon>Sporormiaceae</taxon>
        <taxon>Sporormia</taxon>
    </lineage>
</organism>
<dbReference type="CDD" id="cd09917">
    <property type="entry name" value="F-box_SF"/>
    <property type="match status" value="1"/>
</dbReference>
<proteinExistence type="predicted"/>
<accession>A0A6A6VD42</accession>
<dbReference type="Gene3D" id="1.20.1280.50">
    <property type="match status" value="1"/>
</dbReference>
<dbReference type="OrthoDB" id="3768945at2759"/>
<dbReference type="Pfam" id="PF12937">
    <property type="entry name" value="F-box-like"/>
    <property type="match status" value="1"/>
</dbReference>
<reference evidence="3" key="1">
    <citation type="journal article" date="2020" name="Stud. Mycol.">
        <title>101 Dothideomycetes genomes: a test case for predicting lifestyles and emergence of pathogens.</title>
        <authorList>
            <person name="Haridas S."/>
            <person name="Albert R."/>
            <person name="Binder M."/>
            <person name="Bloem J."/>
            <person name="Labutti K."/>
            <person name="Salamov A."/>
            <person name="Andreopoulos B."/>
            <person name="Baker S."/>
            <person name="Barry K."/>
            <person name="Bills G."/>
            <person name="Bluhm B."/>
            <person name="Cannon C."/>
            <person name="Castanera R."/>
            <person name="Culley D."/>
            <person name="Daum C."/>
            <person name="Ezra D."/>
            <person name="Gonzalez J."/>
            <person name="Henrissat B."/>
            <person name="Kuo A."/>
            <person name="Liang C."/>
            <person name="Lipzen A."/>
            <person name="Lutzoni F."/>
            <person name="Magnuson J."/>
            <person name="Mondo S."/>
            <person name="Nolan M."/>
            <person name="Ohm R."/>
            <person name="Pangilinan J."/>
            <person name="Park H.-J."/>
            <person name="Ramirez L."/>
            <person name="Alfaro M."/>
            <person name="Sun H."/>
            <person name="Tritt A."/>
            <person name="Yoshinaga Y."/>
            <person name="Zwiers L.-H."/>
            <person name="Turgeon B."/>
            <person name="Goodwin S."/>
            <person name="Spatafora J."/>
            <person name="Crous P."/>
            <person name="Grigoriev I."/>
        </authorList>
    </citation>
    <scope>NUCLEOTIDE SEQUENCE</scope>
    <source>
        <strain evidence="3">CBS 119925</strain>
    </source>
</reference>
<keyword evidence="4" id="KW-1185">Reference proteome</keyword>
<dbReference type="Proteomes" id="UP000799440">
    <property type="component" value="Unassembled WGS sequence"/>
</dbReference>
<evidence type="ECO:0000313" key="4">
    <source>
        <dbReference type="Proteomes" id="UP000799440"/>
    </source>
</evidence>
<evidence type="ECO:0000256" key="1">
    <source>
        <dbReference type="SAM" id="MobiDB-lite"/>
    </source>
</evidence>
<name>A0A6A6VD42_9PLEO</name>
<protein>
    <recommendedName>
        <fullName evidence="2">F-box domain-containing protein</fullName>
    </recommendedName>
</protein>
<dbReference type="InterPro" id="IPR036047">
    <property type="entry name" value="F-box-like_dom_sf"/>
</dbReference>
<feature type="region of interest" description="Disordered" evidence="1">
    <location>
        <begin position="587"/>
        <end position="613"/>
    </location>
</feature>